<feature type="transmembrane region" description="Helical" evidence="1">
    <location>
        <begin position="467"/>
        <end position="489"/>
    </location>
</feature>
<dbReference type="GO" id="GO:0015558">
    <property type="term" value="F:secondary active p-aminobenzoyl-glutamate transmembrane transporter activity"/>
    <property type="evidence" value="ECO:0007669"/>
    <property type="project" value="InterPro"/>
</dbReference>
<keyword evidence="1" id="KW-0472">Membrane</keyword>
<keyword evidence="3" id="KW-1185">Reference proteome</keyword>
<reference evidence="2 3" key="1">
    <citation type="submission" date="2016-11" db="EMBL/GenBank/DDBJ databases">
        <authorList>
            <person name="Jaros S."/>
            <person name="Januszkiewicz K."/>
            <person name="Wedrychowicz H."/>
        </authorList>
    </citation>
    <scope>NUCLEOTIDE SEQUENCE [LARGE SCALE GENOMIC DNA]</scope>
    <source>
        <strain evidence="2 3">DSM 16917</strain>
    </source>
</reference>
<dbReference type="Proteomes" id="UP000184268">
    <property type="component" value="Unassembled WGS sequence"/>
</dbReference>
<keyword evidence="1" id="KW-0812">Transmembrane</keyword>
<feature type="transmembrane region" description="Helical" evidence="1">
    <location>
        <begin position="300"/>
        <end position="319"/>
    </location>
</feature>
<feature type="transmembrane region" description="Helical" evidence="1">
    <location>
        <begin position="26"/>
        <end position="45"/>
    </location>
</feature>
<feature type="transmembrane region" description="Helical" evidence="1">
    <location>
        <begin position="86"/>
        <end position="112"/>
    </location>
</feature>
<dbReference type="GO" id="GO:1902604">
    <property type="term" value="P:p-aminobenzoyl-glutamate transmembrane transport"/>
    <property type="evidence" value="ECO:0007669"/>
    <property type="project" value="InterPro"/>
</dbReference>
<name>A0A1M5YUS9_9GAMM</name>
<dbReference type="EMBL" id="FQXG01000008">
    <property type="protein sequence ID" value="SHI15775.1"/>
    <property type="molecule type" value="Genomic_DNA"/>
</dbReference>
<evidence type="ECO:0000256" key="1">
    <source>
        <dbReference type="SAM" id="Phobius"/>
    </source>
</evidence>
<dbReference type="InterPro" id="IPR004697">
    <property type="entry name" value="AbgT"/>
</dbReference>
<dbReference type="PANTHER" id="PTHR30282">
    <property type="entry name" value="P-AMINOBENZOYL GLUTAMATE TRANSPORTER"/>
    <property type="match status" value="1"/>
</dbReference>
<evidence type="ECO:0000313" key="3">
    <source>
        <dbReference type="Proteomes" id="UP000184268"/>
    </source>
</evidence>
<evidence type="ECO:0000313" key="2">
    <source>
        <dbReference type="EMBL" id="SHI15775.1"/>
    </source>
</evidence>
<dbReference type="Pfam" id="PF03806">
    <property type="entry name" value="ABG_transport"/>
    <property type="match status" value="1"/>
</dbReference>
<organism evidence="2 3">
    <name type="scientific">Ferrimonas marina</name>
    <dbReference type="NCBI Taxonomy" id="299255"/>
    <lineage>
        <taxon>Bacteria</taxon>
        <taxon>Pseudomonadati</taxon>
        <taxon>Pseudomonadota</taxon>
        <taxon>Gammaproteobacteria</taxon>
        <taxon>Alteromonadales</taxon>
        <taxon>Ferrimonadaceae</taxon>
        <taxon>Ferrimonas</taxon>
    </lineage>
</organism>
<feature type="transmembrane region" description="Helical" evidence="1">
    <location>
        <begin position="262"/>
        <end position="280"/>
    </location>
</feature>
<dbReference type="AlphaFoldDB" id="A0A1M5YUS9"/>
<gene>
    <name evidence="2" type="ORF">SAMN02745129_4486</name>
</gene>
<feature type="transmembrane region" description="Helical" evidence="1">
    <location>
        <begin position="377"/>
        <end position="400"/>
    </location>
</feature>
<protein>
    <submittedName>
        <fullName evidence="2">Aminobenzoyl-glutamate transport protein</fullName>
    </submittedName>
</protein>
<dbReference type="OrthoDB" id="3314392at2"/>
<dbReference type="RefSeq" id="WP_067664740.1">
    <property type="nucleotide sequence ID" value="NZ_FQXG01000008.1"/>
</dbReference>
<accession>A0A1M5YUS9</accession>
<proteinExistence type="predicted"/>
<feature type="transmembrane region" description="Helical" evidence="1">
    <location>
        <begin position="124"/>
        <end position="147"/>
    </location>
</feature>
<feature type="transmembrane region" description="Helical" evidence="1">
    <location>
        <begin position="340"/>
        <end position="357"/>
    </location>
</feature>
<keyword evidence="1" id="KW-1133">Transmembrane helix</keyword>
<dbReference type="STRING" id="299255.SAMN02745129_4486"/>
<sequence>MTAPKAESRWDQGWLVRLTDRLPHPFWLFLLLWASVALLSTLLAGRGGVAHPSSGEWVTIQPLLSQSGLSYTLTHLISNFVEFRPLGLVLTMMLALGVVQQTGLAEAAMIALLRRSARGWITPMVVLVGIIGNLASDAAIVLVPPIAAMMFHSVGRSPLVGVLVGFVSVFAGFTANLFISGTDLLISGISTEVAQSLDPSAVVAPTANWYFMCASVPLIVLVITLVTHKVVEPRIVPIPIESIAPKGQQPTLTPAQRQGLRSAALVAMLYLVGLVVLALWPESGLRNPQGGWLPSPALRGVVPLLMGFFLATACAYGRRSGTLAHWADLPRMMEQAIREMAPFLVLLFVVAQFIASFEWTNLAVVLAVQGAEALSSWAIAPETTLLLFILLTASLNLLVFSGSAQWSLMAPVFLPMLMLSGIEPATIQAAFRLADSSTNVISPVNPYLPMILLYLHRYQPRFSLGLLLSSALPYSLALLLCWTGLFLLWQQLQWPLGIG</sequence>
<feature type="transmembrane region" description="Helical" evidence="1">
    <location>
        <begin position="159"/>
        <end position="179"/>
    </location>
</feature>
<dbReference type="PANTHER" id="PTHR30282:SF0">
    <property type="entry name" value="P-AMINOBENZOYL-GLUTAMATE TRANSPORT PROTEIN"/>
    <property type="match status" value="1"/>
</dbReference>